<comment type="caution">
    <text evidence="5">The sequence shown here is derived from an EMBL/GenBank/DDBJ whole genome shotgun (WGS) entry which is preliminary data.</text>
</comment>
<comment type="subcellular location">
    <subcellularLocation>
        <location evidence="1">Nucleus</location>
    </subcellularLocation>
</comment>
<evidence type="ECO:0000256" key="4">
    <source>
        <dbReference type="SAM" id="MobiDB-lite"/>
    </source>
</evidence>
<dbReference type="Proteomes" id="UP001590951">
    <property type="component" value="Unassembled WGS sequence"/>
</dbReference>
<comment type="similarity">
    <text evidence="2">Belongs to the ESS2 family.</text>
</comment>
<protein>
    <submittedName>
        <fullName evidence="5">Uncharacterized protein</fullName>
    </submittedName>
</protein>
<dbReference type="PANTHER" id="PTHR12940:SF0">
    <property type="entry name" value="SPLICING FACTOR ESS-2 HOMOLOG"/>
    <property type="match status" value="1"/>
</dbReference>
<keyword evidence="6" id="KW-1185">Reference proteome</keyword>
<feature type="region of interest" description="Disordered" evidence="4">
    <location>
        <begin position="1"/>
        <end position="32"/>
    </location>
</feature>
<dbReference type="Pfam" id="PF09751">
    <property type="entry name" value="Es2"/>
    <property type="match status" value="1"/>
</dbReference>
<gene>
    <name evidence="5" type="ORF">ABVK25_007220</name>
</gene>
<dbReference type="PANTHER" id="PTHR12940">
    <property type="entry name" value="ES-2 PROTEIN - RELATED"/>
    <property type="match status" value="1"/>
</dbReference>
<keyword evidence="3" id="KW-0539">Nucleus</keyword>
<dbReference type="EMBL" id="JBHFEH010000026">
    <property type="protein sequence ID" value="KAL2052660.1"/>
    <property type="molecule type" value="Genomic_DNA"/>
</dbReference>
<reference evidence="5 6" key="1">
    <citation type="submission" date="2024-09" db="EMBL/GenBank/DDBJ databases">
        <title>Rethinking Asexuality: The Enigmatic Case of Functional Sexual Genes in Lepraria (Stereocaulaceae).</title>
        <authorList>
            <person name="Doellman M."/>
            <person name="Sun Y."/>
            <person name="Barcenas-Pena A."/>
            <person name="Lumbsch H.T."/>
            <person name="Grewe F."/>
        </authorList>
    </citation>
    <scope>NUCLEOTIDE SEQUENCE [LARGE SCALE GENOMIC DNA]</scope>
    <source>
        <strain evidence="5 6">Grewe 0041</strain>
    </source>
</reference>
<organism evidence="5 6">
    <name type="scientific">Lepraria finkii</name>
    <dbReference type="NCBI Taxonomy" id="1340010"/>
    <lineage>
        <taxon>Eukaryota</taxon>
        <taxon>Fungi</taxon>
        <taxon>Dikarya</taxon>
        <taxon>Ascomycota</taxon>
        <taxon>Pezizomycotina</taxon>
        <taxon>Lecanoromycetes</taxon>
        <taxon>OSLEUM clade</taxon>
        <taxon>Lecanoromycetidae</taxon>
        <taxon>Lecanorales</taxon>
        <taxon>Lecanorineae</taxon>
        <taxon>Stereocaulaceae</taxon>
        <taxon>Lepraria</taxon>
    </lineage>
</organism>
<name>A0ABR4B4J7_9LECA</name>
<evidence type="ECO:0000256" key="2">
    <source>
        <dbReference type="ARBA" id="ARBA00009072"/>
    </source>
</evidence>
<proteinExistence type="inferred from homology"/>
<evidence type="ECO:0000313" key="6">
    <source>
        <dbReference type="Proteomes" id="UP001590951"/>
    </source>
</evidence>
<evidence type="ECO:0000313" key="5">
    <source>
        <dbReference type="EMBL" id="KAL2052660.1"/>
    </source>
</evidence>
<accession>A0ABR4B4J7</accession>
<dbReference type="InterPro" id="IPR019148">
    <property type="entry name" value="Nuclear_protein_DGCR14_ESS-2"/>
</dbReference>
<sequence length="199" mass="22213">MATPSQSKALAKRSLDTSLMPPPPPPKRIKRPAKVLDEDDYTDALSHIIARDFFPGLLETESKQEYIDALDSQDHKWIAEAGKKLTEVMTPGPDGRRLRGRRGTSMTPVSELYGRGGETPKAWQGDTPMSVVSTASTTTSTKPEKTEIDTNMSLSAFQQKYTSEDNESFYKLLDKQNQKKAKRSMRGCGLATRYQLRAK</sequence>
<evidence type="ECO:0000256" key="3">
    <source>
        <dbReference type="ARBA" id="ARBA00023242"/>
    </source>
</evidence>
<feature type="compositionally biased region" description="Low complexity" evidence="4">
    <location>
        <begin position="127"/>
        <end position="141"/>
    </location>
</feature>
<feature type="region of interest" description="Disordered" evidence="4">
    <location>
        <begin position="88"/>
        <end position="144"/>
    </location>
</feature>
<evidence type="ECO:0000256" key="1">
    <source>
        <dbReference type="ARBA" id="ARBA00004123"/>
    </source>
</evidence>